<dbReference type="Proteomes" id="UP001320768">
    <property type="component" value="Unassembled WGS sequence"/>
</dbReference>
<feature type="domain" description="Large ribosomal subunit protein bL12 C-terminal" evidence="5">
    <location>
        <begin position="60"/>
        <end position="125"/>
    </location>
</feature>
<name>A0ABT1L6G6_9GAMM</name>
<protein>
    <recommendedName>
        <fullName evidence="4">Large ribosomal subunit protein bL12</fullName>
    </recommendedName>
</protein>
<evidence type="ECO:0000313" key="8">
    <source>
        <dbReference type="Proteomes" id="UP001320768"/>
    </source>
</evidence>
<sequence>MSEKVKVDDLLNSIDSLTVAQLVELVEAIKEKYGVDPQPAAVAVAAAPAGGEAAAEQTEFNLVLKGAGSSKIAVIKVVKEALGLGIKDAKEKVDSAPVALLEGADKAKAEELAAQLKEAGADVSVE</sequence>
<dbReference type="Pfam" id="PF00542">
    <property type="entry name" value="Ribosomal_L12"/>
    <property type="match status" value="1"/>
</dbReference>
<comment type="similarity">
    <text evidence="1 4">Belongs to the bacterial ribosomal protein bL12 family.</text>
</comment>
<keyword evidence="3 4" id="KW-0687">Ribonucleoprotein</keyword>
<dbReference type="SUPFAM" id="SSF48300">
    <property type="entry name" value="Ribosomal protein L7/12, oligomerisation (N-terminal) domain"/>
    <property type="match status" value="1"/>
</dbReference>
<keyword evidence="2 4" id="KW-0689">Ribosomal protein</keyword>
<dbReference type="SUPFAM" id="SSF54736">
    <property type="entry name" value="ClpS-like"/>
    <property type="match status" value="1"/>
</dbReference>
<dbReference type="InterPro" id="IPR000206">
    <property type="entry name" value="Ribosomal_bL12"/>
</dbReference>
<comment type="caution">
    <text evidence="7">The sequence shown here is derived from an EMBL/GenBank/DDBJ whole genome shotgun (WGS) entry which is preliminary data.</text>
</comment>
<gene>
    <name evidence="4 7" type="primary">rplL</name>
    <name evidence="7" type="ORF">MKS91_04170</name>
</gene>
<dbReference type="InterPro" id="IPR036235">
    <property type="entry name" value="Ribosomal_bL12_oligo_N_sf"/>
</dbReference>
<dbReference type="PANTHER" id="PTHR45987">
    <property type="entry name" value="39S RIBOSOMAL PROTEIN L12"/>
    <property type="match status" value="1"/>
</dbReference>
<evidence type="ECO:0000256" key="2">
    <source>
        <dbReference type="ARBA" id="ARBA00022980"/>
    </source>
</evidence>
<evidence type="ECO:0000256" key="3">
    <source>
        <dbReference type="ARBA" id="ARBA00023274"/>
    </source>
</evidence>
<comment type="subunit">
    <text evidence="4">Homodimer. Part of the ribosomal stalk of the 50S ribosomal subunit. Forms a multimeric L10(L12)X complex, where L10 forms an elongated spine to which 2 to 4 L12 dimers bind in a sequential fashion. Binds GTP-bound translation factors.</text>
</comment>
<dbReference type="Gene3D" id="3.30.1390.10">
    <property type="match status" value="1"/>
</dbReference>
<dbReference type="Gene3D" id="1.20.5.710">
    <property type="entry name" value="Single helix bin"/>
    <property type="match status" value="1"/>
</dbReference>
<dbReference type="RefSeq" id="WP_258569583.1">
    <property type="nucleotide sequence ID" value="NZ_JAKUDN010000002.1"/>
</dbReference>
<accession>A0ABT1L6G6</accession>
<proteinExistence type="inferred from homology"/>
<dbReference type="EMBL" id="JAKUDN010000002">
    <property type="protein sequence ID" value="MCP8352478.1"/>
    <property type="molecule type" value="Genomic_DNA"/>
</dbReference>
<evidence type="ECO:0000256" key="4">
    <source>
        <dbReference type="HAMAP-Rule" id="MF_00368"/>
    </source>
</evidence>
<dbReference type="NCBIfam" id="TIGR00855">
    <property type="entry name" value="L12"/>
    <property type="match status" value="1"/>
</dbReference>
<feature type="domain" description="Large ribosomal subunit protein bL12 oligomerization" evidence="6">
    <location>
        <begin position="6"/>
        <end position="54"/>
    </location>
</feature>
<keyword evidence="8" id="KW-1185">Reference proteome</keyword>
<dbReference type="Pfam" id="PF16320">
    <property type="entry name" value="Ribosomal_L12_N"/>
    <property type="match status" value="1"/>
</dbReference>
<reference evidence="7 8" key="1">
    <citation type="journal article" date="2022" name="Nat. Microbiol.">
        <title>The microbiome of a bacterivorous marine choanoflagellate contains a resource-demanding obligate bacterial associate.</title>
        <authorList>
            <person name="Needham D.M."/>
            <person name="Poirier C."/>
            <person name="Bachy C."/>
            <person name="George E.E."/>
            <person name="Wilken S."/>
            <person name="Yung C.C.M."/>
            <person name="Limardo A.J."/>
            <person name="Morando M."/>
            <person name="Sudek L."/>
            <person name="Malmstrom R.R."/>
            <person name="Keeling P.J."/>
            <person name="Santoro A.E."/>
            <person name="Worden A.Z."/>
        </authorList>
    </citation>
    <scope>NUCLEOTIDE SEQUENCE [LARGE SCALE GENOMIC DNA]</scope>
    <source>
        <strain evidence="7 8">Comchoano-2</strain>
    </source>
</reference>
<evidence type="ECO:0000256" key="1">
    <source>
        <dbReference type="ARBA" id="ARBA00007197"/>
    </source>
</evidence>
<dbReference type="InterPro" id="IPR014719">
    <property type="entry name" value="Ribosomal_bL12_C/ClpS-like"/>
</dbReference>
<evidence type="ECO:0000313" key="7">
    <source>
        <dbReference type="EMBL" id="MCP8352478.1"/>
    </source>
</evidence>
<dbReference type="GO" id="GO:0005840">
    <property type="term" value="C:ribosome"/>
    <property type="evidence" value="ECO:0007669"/>
    <property type="project" value="UniProtKB-KW"/>
</dbReference>
<evidence type="ECO:0000259" key="6">
    <source>
        <dbReference type="Pfam" id="PF16320"/>
    </source>
</evidence>
<organism evidence="7 8">
    <name type="scientific">Candidatus Synchoanobacter obligatus</name>
    <dbReference type="NCBI Taxonomy" id="2919597"/>
    <lineage>
        <taxon>Bacteria</taxon>
        <taxon>Pseudomonadati</taxon>
        <taxon>Pseudomonadota</taxon>
        <taxon>Gammaproteobacteria</taxon>
        <taxon>Candidatus Comchoanobacterales</taxon>
        <taxon>Candidatus Comchoanobacteraceae</taxon>
        <taxon>Candidatus Synchoanobacter</taxon>
    </lineage>
</organism>
<dbReference type="PANTHER" id="PTHR45987:SF4">
    <property type="entry name" value="LARGE RIBOSOMAL SUBUNIT PROTEIN BL12M"/>
    <property type="match status" value="1"/>
</dbReference>
<comment type="function">
    <text evidence="4">Forms part of the ribosomal stalk which helps the ribosome interact with GTP-bound translation factors. Is thus essential for accurate translation.</text>
</comment>
<dbReference type="HAMAP" id="MF_00368">
    <property type="entry name" value="Ribosomal_bL12"/>
    <property type="match status" value="1"/>
</dbReference>
<dbReference type="InterPro" id="IPR013823">
    <property type="entry name" value="Ribosomal_bL12_C"/>
</dbReference>
<dbReference type="InterPro" id="IPR008932">
    <property type="entry name" value="Ribosomal_bL12_oligo"/>
</dbReference>
<evidence type="ECO:0000259" key="5">
    <source>
        <dbReference type="Pfam" id="PF00542"/>
    </source>
</evidence>